<evidence type="ECO:0000313" key="10">
    <source>
        <dbReference type="EMBL" id="MBB3187136.1"/>
    </source>
</evidence>
<name>A0A7W5DQH6_9PORP</name>
<dbReference type="InterPro" id="IPR042113">
    <property type="entry name" value="P_AcTrfase_dom1"/>
</dbReference>
<dbReference type="NCBIfam" id="TIGR00651">
    <property type="entry name" value="pta"/>
    <property type="match status" value="1"/>
</dbReference>
<reference evidence="10 11" key="1">
    <citation type="submission" date="2020-08" db="EMBL/GenBank/DDBJ databases">
        <title>Genomic Encyclopedia of Type Strains, Phase IV (KMG-IV): sequencing the most valuable type-strain genomes for metagenomic binning, comparative biology and taxonomic classification.</title>
        <authorList>
            <person name="Goeker M."/>
        </authorList>
    </citation>
    <scope>NUCLEOTIDE SEQUENCE [LARGE SCALE GENOMIC DNA]</scope>
    <source>
        <strain evidence="10 11">DSM 27471</strain>
    </source>
</reference>
<dbReference type="SUPFAM" id="SSF53659">
    <property type="entry name" value="Isocitrate/Isopropylmalate dehydrogenase-like"/>
    <property type="match status" value="1"/>
</dbReference>
<keyword evidence="11" id="KW-1185">Reference proteome</keyword>
<dbReference type="InterPro" id="IPR004614">
    <property type="entry name" value="P_AcTrfase"/>
</dbReference>
<dbReference type="InterPro" id="IPR002505">
    <property type="entry name" value="PTA_PTB"/>
</dbReference>
<dbReference type="Gene3D" id="3.40.50.10950">
    <property type="match status" value="1"/>
</dbReference>
<evidence type="ECO:0000259" key="9">
    <source>
        <dbReference type="Pfam" id="PF01515"/>
    </source>
</evidence>
<evidence type="ECO:0000256" key="6">
    <source>
        <dbReference type="ARBA" id="ARBA00022679"/>
    </source>
</evidence>
<evidence type="ECO:0000256" key="5">
    <source>
        <dbReference type="ARBA" id="ARBA00021528"/>
    </source>
</evidence>
<evidence type="ECO:0000256" key="1">
    <source>
        <dbReference type="ARBA" id="ARBA00000705"/>
    </source>
</evidence>
<dbReference type="NCBIfam" id="NF007233">
    <property type="entry name" value="PRK09653.1"/>
    <property type="match status" value="1"/>
</dbReference>
<dbReference type="PANTHER" id="PTHR43356">
    <property type="entry name" value="PHOSPHATE ACETYLTRANSFERASE"/>
    <property type="match status" value="1"/>
</dbReference>
<dbReference type="EMBL" id="JACHYB010000001">
    <property type="protein sequence ID" value="MBB3187136.1"/>
    <property type="molecule type" value="Genomic_DNA"/>
</dbReference>
<dbReference type="RefSeq" id="WP_183412939.1">
    <property type="nucleotide sequence ID" value="NZ_JACHYB010000001.1"/>
</dbReference>
<evidence type="ECO:0000256" key="4">
    <source>
        <dbReference type="ARBA" id="ARBA00012707"/>
    </source>
</evidence>
<dbReference type="GO" id="GO:0008959">
    <property type="term" value="F:phosphate acetyltransferase activity"/>
    <property type="evidence" value="ECO:0007669"/>
    <property type="project" value="UniProtKB-EC"/>
</dbReference>
<comment type="caution">
    <text evidence="10">The sequence shown here is derived from an EMBL/GenBank/DDBJ whole genome shotgun (WGS) entry which is preliminary data.</text>
</comment>
<evidence type="ECO:0000256" key="8">
    <source>
        <dbReference type="ARBA" id="ARBA00031108"/>
    </source>
</evidence>
<dbReference type="EC" id="2.3.1.8" evidence="4"/>
<dbReference type="Gene3D" id="3.40.50.10750">
    <property type="entry name" value="Isocitrate/Isopropylmalate dehydrogenase-like"/>
    <property type="match status" value="1"/>
</dbReference>
<sequence length="341" mass="36273">MKLLETIMQRAQQDPQHIVLPEGNEERTLQAADAILAKKAAKITLIGKPSEIQALANQFQLKHIDQATILDPENYDKMEAYAQLLVELRKNKGMTLEQAQKLVKDPLYIGALMIKSGDADGEVAGARNTTGNVLRPALQIVKTKPGVSVVSGAVLLFTESPYGENGFVMMADLAVTPNPTAQELAEIAVMTGHTARTLGGFEPRIALLSFSTKGSAKHELVDKVVEATRIAKEMAPDMQIDGELQADAALVPSVGASKAPGSDVAGHANVLIMPDIQAGNIGYKLVQRLGNAQAIGPVLQGMGAPINDLSRGCSADDIIQMIAITVNQAISLKHNKDGILH</sequence>
<evidence type="ECO:0000256" key="2">
    <source>
        <dbReference type="ARBA" id="ARBA00004989"/>
    </source>
</evidence>
<evidence type="ECO:0000313" key="11">
    <source>
        <dbReference type="Proteomes" id="UP000544222"/>
    </source>
</evidence>
<dbReference type="Proteomes" id="UP000544222">
    <property type="component" value="Unassembled WGS sequence"/>
</dbReference>
<accession>A0A7W5DQH6</accession>
<keyword evidence="6 10" id="KW-0808">Transferase</keyword>
<dbReference type="PIRSF" id="PIRSF000428">
    <property type="entry name" value="P_Ac_trans"/>
    <property type="match status" value="1"/>
</dbReference>
<proteinExistence type="inferred from homology"/>
<comment type="pathway">
    <text evidence="2">Metabolic intermediate biosynthesis; acetyl-CoA biosynthesis; acetyl-CoA from acetate: step 2/2.</text>
</comment>
<gene>
    <name evidence="10" type="ORF">FHX64_001299</name>
</gene>
<evidence type="ECO:0000256" key="3">
    <source>
        <dbReference type="ARBA" id="ARBA00005656"/>
    </source>
</evidence>
<dbReference type="AlphaFoldDB" id="A0A7W5DQH6"/>
<keyword evidence="7 10" id="KW-0012">Acyltransferase</keyword>
<comment type="similarity">
    <text evidence="3">Belongs to the phosphate acetyltransferase and butyryltransferase family.</text>
</comment>
<organism evidence="10 11">
    <name type="scientific">Microbacter margulisiae</name>
    <dbReference type="NCBI Taxonomy" id="1350067"/>
    <lineage>
        <taxon>Bacteria</taxon>
        <taxon>Pseudomonadati</taxon>
        <taxon>Bacteroidota</taxon>
        <taxon>Bacteroidia</taxon>
        <taxon>Bacteroidales</taxon>
        <taxon>Porphyromonadaceae</taxon>
        <taxon>Microbacter</taxon>
    </lineage>
</organism>
<dbReference type="InterPro" id="IPR042112">
    <property type="entry name" value="P_AcTrfase_dom2"/>
</dbReference>
<dbReference type="InterPro" id="IPR012147">
    <property type="entry name" value="P_Ac_Bu_trans"/>
</dbReference>
<dbReference type="InterPro" id="IPR050500">
    <property type="entry name" value="Phos_Acetyltrans/Butyryltrans"/>
</dbReference>
<dbReference type="PANTHER" id="PTHR43356:SF3">
    <property type="entry name" value="PHOSPHATE ACETYLTRANSFERASE"/>
    <property type="match status" value="1"/>
</dbReference>
<protein>
    <recommendedName>
        <fullName evidence="5">Phosphate acetyltransferase</fullName>
        <ecNumber evidence="4">2.3.1.8</ecNumber>
    </recommendedName>
    <alternativeName>
        <fullName evidence="8">Phosphotransacetylase</fullName>
    </alternativeName>
</protein>
<evidence type="ECO:0000256" key="7">
    <source>
        <dbReference type="ARBA" id="ARBA00023315"/>
    </source>
</evidence>
<dbReference type="Pfam" id="PF01515">
    <property type="entry name" value="PTA_PTB"/>
    <property type="match status" value="1"/>
</dbReference>
<feature type="domain" description="Phosphate acetyl/butaryl transferase" evidence="9">
    <location>
        <begin position="3"/>
        <end position="326"/>
    </location>
</feature>
<comment type="catalytic activity">
    <reaction evidence="1">
        <text>acetyl-CoA + phosphate = acetyl phosphate + CoA</text>
        <dbReference type="Rhea" id="RHEA:19521"/>
        <dbReference type="ChEBI" id="CHEBI:22191"/>
        <dbReference type="ChEBI" id="CHEBI:43474"/>
        <dbReference type="ChEBI" id="CHEBI:57287"/>
        <dbReference type="ChEBI" id="CHEBI:57288"/>
        <dbReference type="EC" id="2.3.1.8"/>
    </reaction>
</comment>